<dbReference type="InterPro" id="IPR001851">
    <property type="entry name" value="ABC_transp_permease"/>
</dbReference>
<feature type="transmembrane region" description="Helical" evidence="6">
    <location>
        <begin position="44"/>
        <end position="63"/>
    </location>
</feature>
<proteinExistence type="predicted"/>
<protein>
    <submittedName>
        <fullName evidence="12">Unannotated protein</fullName>
    </submittedName>
</protein>
<dbReference type="EMBL" id="CAESGF010000005">
    <property type="protein sequence ID" value="CAB4363298.1"/>
    <property type="molecule type" value="Genomic_DNA"/>
</dbReference>
<keyword evidence="2" id="KW-1003">Cell membrane</keyword>
<keyword evidence="3 6" id="KW-0812">Transmembrane</keyword>
<dbReference type="GO" id="GO:0022857">
    <property type="term" value="F:transmembrane transporter activity"/>
    <property type="evidence" value="ECO:0007669"/>
    <property type="project" value="InterPro"/>
</dbReference>
<keyword evidence="4 6" id="KW-1133">Transmembrane helix</keyword>
<feature type="transmembrane region" description="Helical" evidence="6">
    <location>
        <begin position="337"/>
        <end position="354"/>
    </location>
</feature>
<dbReference type="AlphaFoldDB" id="A0A6J7LU97"/>
<evidence type="ECO:0000313" key="12">
    <source>
        <dbReference type="EMBL" id="CAB4971638.1"/>
    </source>
</evidence>
<feature type="transmembrane region" description="Helical" evidence="6">
    <location>
        <begin position="262"/>
        <end position="287"/>
    </location>
</feature>
<evidence type="ECO:0000256" key="2">
    <source>
        <dbReference type="ARBA" id="ARBA00022475"/>
    </source>
</evidence>
<dbReference type="PANTHER" id="PTHR43370">
    <property type="entry name" value="SUGAR ABC TRANSPORTER INTEGRAL MEMBRANE PROTEIN-RELATED"/>
    <property type="match status" value="1"/>
</dbReference>
<evidence type="ECO:0000256" key="3">
    <source>
        <dbReference type="ARBA" id="ARBA00022692"/>
    </source>
</evidence>
<dbReference type="CDD" id="cd06580">
    <property type="entry name" value="TM_PBP1_transp_TpRbsC_like"/>
    <property type="match status" value="1"/>
</dbReference>
<dbReference type="PANTHER" id="PTHR43370:SF1">
    <property type="entry name" value="GUANOSINE ABC TRANSPORTER PERMEASE PROTEIN NUPQ"/>
    <property type="match status" value="1"/>
</dbReference>
<evidence type="ECO:0000256" key="6">
    <source>
        <dbReference type="SAM" id="Phobius"/>
    </source>
</evidence>
<reference evidence="12" key="1">
    <citation type="submission" date="2020-05" db="EMBL/GenBank/DDBJ databases">
        <authorList>
            <person name="Chiriac C."/>
            <person name="Salcher M."/>
            <person name="Ghai R."/>
            <person name="Kavagutti S V."/>
        </authorList>
    </citation>
    <scope>NUCLEOTIDE SEQUENCE</scope>
</reference>
<evidence type="ECO:0000256" key="4">
    <source>
        <dbReference type="ARBA" id="ARBA00022989"/>
    </source>
</evidence>
<feature type="transmembrane region" description="Helical" evidence="6">
    <location>
        <begin position="361"/>
        <end position="378"/>
    </location>
</feature>
<feature type="transmembrane region" description="Helical" evidence="6">
    <location>
        <begin position="308"/>
        <end position="331"/>
    </location>
</feature>
<dbReference type="EMBL" id="CAFBMT010000005">
    <property type="protein sequence ID" value="CAB4926739.1"/>
    <property type="molecule type" value="Genomic_DNA"/>
</dbReference>
<dbReference type="GO" id="GO:0005886">
    <property type="term" value="C:plasma membrane"/>
    <property type="evidence" value="ECO:0007669"/>
    <property type="project" value="UniProtKB-SubCell"/>
</dbReference>
<feature type="transmembrane region" description="Helical" evidence="6">
    <location>
        <begin position="209"/>
        <end position="232"/>
    </location>
</feature>
<name>A0A6J7LU97_9ZZZZ</name>
<comment type="subcellular location">
    <subcellularLocation>
        <location evidence="1">Cell membrane</location>
        <topology evidence="1">Multi-pass membrane protein</topology>
    </subcellularLocation>
</comment>
<sequence length="421" mass="44785">MKLIALLKGKATPARTMLFAGTLFLLLSLARVLSDGGDLTSSQTMGTTLRVTCPILLAGLAGLWAERAGIVNIGIEGMMIFGTWFGGWGAWKYGPWVGLLLAIIAGSAGGLIHAFAVVQFNVNHVISGVAMNLFAFGAMRYMSELVYTAKIQGAGISQSPQQKWPIPRVNLPFLAGGDLFGWKTPDSLGWLERHKWFAISDLAGILRGIAFNVSLASLLVLTLVPISAWVLWRTRFGLRLRSSGEAPAAAESLGVKVTPLRYAAMAISGGFAGLGGGFLAIVSSSYYRQGQTANRGFIGLATNIAGNWRPVGVLASAALFGFAEALQLVGADSLPKLFLFLTFACGLGLLVSLLRRKMVPMINAVVAGGLFLWIYLAVNEVPEPLTKAAPYLMTLIVLTTASQRLRPPAFAGIPYRSGESH</sequence>
<feature type="transmembrane region" description="Helical" evidence="6">
    <location>
        <begin position="97"/>
        <end position="118"/>
    </location>
</feature>
<keyword evidence="5 6" id="KW-0472">Membrane</keyword>
<gene>
    <name evidence="8" type="ORF">UFOPK2656_02162</name>
    <name evidence="9" type="ORF">UFOPK3099_02391</name>
    <name evidence="10" type="ORF">UFOPK3267_01925</name>
    <name evidence="11" type="ORF">UFOPK3651_01219</name>
    <name evidence="12" type="ORF">UFOPK3931_00168</name>
    <name evidence="7" type="ORF">UFOPK4189_01080</name>
</gene>
<feature type="transmembrane region" description="Helical" evidence="6">
    <location>
        <begin position="70"/>
        <end position="91"/>
    </location>
</feature>
<evidence type="ECO:0000313" key="10">
    <source>
        <dbReference type="EMBL" id="CAB4852170.1"/>
    </source>
</evidence>
<dbReference type="EMBL" id="CAFBOL010000003">
    <property type="protein sequence ID" value="CAB4971638.1"/>
    <property type="molecule type" value="Genomic_DNA"/>
</dbReference>
<dbReference type="EMBL" id="CAEZYF010000014">
    <property type="protein sequence ID" value="CAB4731676.1"/>
    <property type="molecule type" value="Genomic_DNA"/>
</dbReference>
<evidence type="ECO:0000313" key="7">
    <source>
        <dbReference type="EMBL" id="CAB4363298.1"/>
    </source>
</evidence>
<organism evidence="12">
    <name type="scientific">freshwater metagenome</name>
    <dbReference type="NCBI Taxonomy" id="449393"/>
    <lineage>
        <taxon>unclassified sequences</taxon>
        <taxon>metagenomes</taxon>
        <taxon>ecological metagenomes</taxon>
    </lineage>
</organism>
<dbReference type="EMBL" id="CAFBIY010000114">
    <property type="protein sequence ID" value="CAB4852170.1"/>
    <property type="molecule type" value="Genomic_DNA"/>
</dbReference>
<evidence type="ECO:0000256" key="1">
    <source>
        <dbReference type="ARBA" id="ARBA00004651"/>
    </source>
</evidence>
<dbReference type="Pfam" id="PF02653">
    <property type="entry name" value="BPD_transp_2"/>
    <property type="match status" value="1"/>
</dbReference>
<evidence type="ECO:0000313" key="11">
    <source>
        <dbReference type="EMBL" id="CAB4926739.1"/>
    </source>
</evidence>
<evidence type="ECO:0000313" key="9">
    <source>
        <dbReference type="EMBL" id="CAB4833685.1"/>
    </source>
</evidence>
<evidence type="ECO:0000313" key="8">
    <source>
        <dbReference type="EMBL" id="CAB4731676.1"/>
    </source>
</evidence>
<accession>A0A6J7LU97</accession>
<evidence type="ECO:0000256" key="5">
    <source>
        <dbReference type="ARBA" id="ARBA00023136"/>
    </source>
</evidence>
<dbReference type="EMBL" id="CAFAAV010000232">
    <property type="protein sequence ID" value="CAB4833685.1"/>
    <property type="molecule type" value="Genomic_DNA"/>
</dbReference>